<evidence type="ECO:0000256" key="2">
    <source>
        <dbReference type="SAM" id="Phobius"/>
    </source>
</evidence>
<feature type="transmembrane region" description="Helical" evidence="2">
    <location>
        <begin position="257"/>
        <end position="276"/>
    </location>
</feature>
<dbReference type="Pfam" id="PF01041">
    <property type="entry name" value="DegT_DnrJ_EryC1"/>
    <property type="match status" value="1"/>
</dbReference>
<dbReference type="PANTHER" id="PTHR30244:SF34">
    <property type="entry name" value="DTDP-4-AMINO-4,6-DIDEOXYGALACTOSE TRANSAMINASE"/>
    <property type="match status" value="1"/>
</dbReference>
<evidence type="ECO:0000256" key="1">
    <source>
        <dbReference type="SAM" id="MobiDB-lite"/>
    </source>
</evidence>
<dbReference type="InterPro" id="IPR015421">
    <property type="entry name" value="PyrdxlP-dep_Trfase_major"/>
</dbReference>
<dbReference type="EMBL" id="CAJOBC010052603">
    <property type="protein sequence ID" value="CAF4182689.1"/>
    <property type="molecule type" value="Genomic_DNA"/>
</dbReference>
<dbReference type="GO" id="GO:0008483">
    <property type="term" value="F:transaminase activity"/>
    <property type="evidence" value="ECO:0007669"/>
    <property type="project" value="TreeGrafter"/>
</dbReference>
<feature type="non-terminal residue" evidence="3">
    <location>
        <position position="1"/>
    </location>
</feature>
<dbReference type="GO" id="GO:0000271">
    <property type="term" value="P:polysaccharide biosynthetic process"/>
    <property type="evidence" value="ECO:0007669"/>
    <property type="project" value="TreeGrafter"/>
</dbReference>
<accession>A0A815FPC4</accession>
<evidence type="ECO:0000313" key="3">
    <source>
        <dbReference type="EMBL" id="CAF1330014.1"/>
    </source>
</evidence>
<proteinExistence type="predicted"/>
<dbReference type="GO" id="GO:0030170">
    <property type="term" value="F:pyridoxal phosphate binding"/>
    <property type="evidence" value="ECO:0007669"/>
    <property type="project" value="TreeGrafter"/>
</dbReference>
<dbReference type="Gene3D" id="3.40.640.10">
    <property type="entry name" value="Type I PLP-dependent aspartate aminotransferase-like (Major domain)"/>
    <property type="match status" value="1"/>
</dbReference>
<dbReference type="PANTHER" id="PTHR30244">
    <property type="entry name" value="TRANSAMINASE"/>
    <property type="match status" value="1"/>
</dbReference>
<comment type="caution">
    <text evidence="3">The sequence shown here is derived from an EMBL/GenBank/DDBJ whole genome shotgun (WGS) entry which is preliminary data.</text>
</comment>
<organism evidence="3 5">
    <name type="scientific">Didymodactylos carnosus</name>
    <dbReference type="NCBI Taxonomy" id="1234261"/>
    <lineage>
        <taxon>Eukaryota</taxon>
        <taxon>Metazoa</taxon>
        <taxon>Spiralia</taxon>
        <taxon>Gnathifera</taxon>
        <taxon>Rotifera</taxon>
        <taxon>Eurotatoria</taxon>
        <taxon>Bdelloidea</taxon>
        <taxon>Philodinida</taxon>
        <taxon>Philodinidae</taxon>
        <taxon>Didymodactylos</taxon>
    </lineage>
</organism>
<gene>
    <name evidence="3" type="ORF">GPM918_LOCUS29900</name>
    <name evidence="4" type="ORF">SRO942_LOCUS30495</name>
</gene>
<feature type="compositionally biased region" description="Low complexity" evidence="1">
    <location>
        <begin position="165"/>
        <end position="176"/>
    </location>
</feature>
<name>A0A815FPC4_9BILA</name>
<dbReference type="InterPro" id="IPR015424">
    <property type="entry name" value="PyrdxlP-dep_Trfase"/>
</dbReference>
<feature type="region of interest" description="Disordered" evidence="1">
    <location>
        <begin position="157"/>
        <end position="180"/>
    </location>
</feature>
<evidence type="ECO:0000313" key="4">
    <source>
        <dbReference type="EMBL" id="CAF4182689.1"/>
    </source>
</evidence>
<keyword evidence="5" id="KW-1185">Reference proteome</keyword>
<sequence>NENNFQEREKCMNELICFWSRQASCPKHSPTSYYLPILCVRTGFDLFLRVNNFPSNSEIIMSAVNIPSMVTLVQYHQLTVIPCDIDLNSTGLTVENIEKLITDRTVAIVFAHIYGRCYDVSELIDLAEKYNLYFIEDCAESFSGFCSCNMQRQEQLDNKTSNNHQTQPPSQQRSSSIDTGIRTSSNNELNHVKLCYLGHPRSHLTLFSFGVLKFCTALGGGLSKISNYDLYMRMKTLYEKDPVQVTQQYYLNVEKYLYLYWILNAPYVTQLVMFIVRLFQLNHMEIVVERLRAFSKAQSVEQFFSSIRRQPCKSLLIFLLKRFQSYDYELINIQRQKALYVVKQLTQSNSLKFIGINSSVQNFWLFPIIVEKPDLFVKLLSKSHIDAYRGTTQLNVITKQLTDTSIVLKNSNETIPTNIGEQQMYACPTAEYLIDHVIYLPVHRLVPYNVLDQLIAVVNDTAKKIDQYAIKSKL</sequence>
<dbReference type="OrthoDB" id="5955158at2759"/>
<reference evidence="3" key="1">
    <citation type="submission" date="2021-02" db="EMBL/GenBank/DDBJ databases">
        <authorList>
            <person name="Nowell W R."/>
        </authorList>
    </citation>
    <scope>NUCLEOTIDE SEQUENCE</scope>
</reference>
<dbReference type="Proteomes" id="UP000681722">
    <property type="component" value="Unassembled WGS sequence"/>
</dbReference>
<keyword evidence="2" id="KW-0812">Transmembrane</keyword>
<dbReference type="EMBL" id="CAJNOQ010013852">
    <property type="protein sequence ID" value="CAF1330014.1"/>
    <property type="molecule type" value="Genomic_DNA"/>
</dbReference>
<keyword evidence="2" id="KW-0472">Membrane</keyword>
<protein>
    <submittedName>
        <fullName evidence="3">Uncharacterized protein</fullName>
    </submittedName>
</protein>
<dbReference type="AlphaFoldDB" id="A0A815FPC4"/>
<dbReference type="Proteomes" id="UP000663829">
    <property type="component" value="Unassembled WGS sequence"/>
</dbReference>
<keyword evidence="2" id="KW-1133">Transmembrane helix</keyword>
<dbReference type="InterPro" id="IPR000653">
    <property type="entry name" value="DegT/StrS_aminotransferase"/>
</dbReference>
<evidence type="ECO:0000313" key="5">
    <source>
        <dbReference type="Proteomes" id="UP000663829"/>
    </source>
</evidence>
<dbReference type="SUPFAM" id="SSF53383">
    <property type="entry name" value="PLP-dependent transferases"/>
    <property type="match status" value="1"/>
</dbReference>